<evidence type="ECO:0000313" key="2">
    <source>
        <dbReference type="EMBL" id="KAG3196517.1"/>
    </source>
</evidence>
<sequence length="108" mass="12273">MEIASGYLLNLVLQTRTHVLLHVRLDLTLALCSERRIVHGEQHHLVVAARLRHESSVPTSSAVNSTNSWKPEKPVMYSYWLKSTLTRAVWQKSHHSGSIHVDFPPAQD</sequence>
<evidence type="ECO:0000313" key="1">
    <source>
        <dbReference type="EMBL" id="KAG2875039.1"/>
    </source>
</evidence>
<organism evidence="1 3">
    <name type="scientific">Phytophthora cactorum</name>
    <dbReference type="NCBI Taxonomy" id="29920"/>
    <lineage>
        <taxon>Eukaryota</taxon>
        <taxon>Sar</taxon>
        <taxon>Stramenopiles</taxon>
        <taxon>Oomycota</taxon>
        <taxon>Peronosporomycetes</taxon>
        <taxon>Peronosporales</taxon>
        <taxon>Peronosporaceae</taxon>
        <taxon>Phytophthora</taxon>
    </lineage>
</organism>
<dbReference type="EMBL" id="RCMK01003418">
    <property type="protein sequence ID" value="KAG2875039.1"/>
    <property type="molecule type" value="Genomic_DNA"/>
</dbReference>
<evidence type="ECO:0000313" key="3">
    <source>
        <dbReference type="Proteomes" id="UP000736787"/>
    </source>
</evidence>
<gene>
    <name evidence="1" type="ORF">PC117_g27486</name>
    <name evidence="2" type="ORF">PC129_g24676</name>
</gene>
<dbReference type="EMBL" id="RCMV01004024">
    <property type="protein sequence ID" value="KAG3196517.1"/>
    <property type="molecule type" value="Genomic_DNA"/>
</dbReference>
<name>A0A8T1AAG8_9STRA</name>
<dbReference type="Proteomes" id="UP000760860">
    <property type="component" value="Unassembled WGS sequence"/>
</dbReference>
<dbReference type="Proteomes" id="UP000736787">
    <property type="component" value="Unassembled WGS sequence"/>
</dbReference>
<comment type="caution">
    <text evidence="1">The sequence shown here is derived from an EMBL/GenBank/DDBJ whole genome shotgun (WGS) entry which is preliminary data.</text>
</comment>
<proteinExistence type="predicted"/>
<dbReference type="AlphaFoldDB" id="A0A8T1AAG8"/>
<accession>A0A8T1AAG8</accession>
<protein>
    <submittedName>
        <fullName evidence="1">Uncharacterized protein</fullName>
    </submittedName>
</protein>
<reference evidence="1" key="1">
    <citation type="submission" date="2018-10" db="EMBL/GenBank/DDBJ databases">
        <title>Effector identification in a new, highly contiguous assembly of the strawberry crown rot pathogen Phytophthora cactorum.</title>
        <authorList>
            <person name="Armitage A.D."/>
            <person name="Nellist C.F."/>
            <person name="Bates H."/>
            <person name="Vickerstaff R.J."/>
            <person name="Harrison R.J."/>
        </authorList>
    </citation>
    <scope>NUCLEOTIDE SEQUENCE</scope>
    <source>
        <strain evidence="1">4040</strain>
        <strain evidence="2">P421</strain>
    </source>
</reference>